<dbReference type="GO" id="GO:0015627">
    <property type="term" value="C:type II protein secretion system complex"/>
    <property type="evidence" value="ECO:0007669"/>
    <property type="project" value="InterPro"/>
</dbReference>
<feature type="transmembrane region" description="Helical" evidence="2">
    <location>
        <begin position="21"/>
        <end position="42"/>
    </location>
</feature>
<dbReference type="AlphaFoldDB" id="D5BY97"/>
<evidence type="ECO:0000256" key="2">
    <source>
        <dbReference type="SAM" id="Phobius"/>
    </source>
</evidence>
<dbReference type="PRINTS" id="PR00813">
    <property type="entry name" value="BCTERIALGSPG"/>
</dbReference>
<dbReference type="STRING" id="472759.Nhal_0906"/>
<reference evidence="4" key="1">
    <citation type="submission" date="2010-04" db="EMBL/GenBank/DDBJ databases">
        <title>Complete genome sequence of Nitrosococcus halophilus Nc4, a salt-adapted, aerobic obligate ammonia-oxidizing sulfur purple bacterium.</title>
        <authorList>
            <consortium name="US DOE Joint Genome Institute"/>
            <person name="Campbell M.A."/>
            <person name="Malfatti S.A."/>
            <person name="Chain P.S.G."/>
            <person name="Heidelberg J.F."/>
            <person name="Ward B.B."/>
            <person name="Klotz M.G."/>
        </authorList>
    </citation>
    <scope>NUCLEOTIDE SEQUENCE [LARGE SCALE GENOMIC DNA]</scope>
    <source>
        <strain evidence="4">Nc4</strain>
    </source>
</reference>
<dbReference type="NCBIfam" id="TIGR02532">
    <property type="entry name" value="IV_pilin_GFxxxE"/>
    <property type="match status" value="1"/>
</dbReference>
<keyword evidence="2" id="KW-0472">Membrane</keyword>
<dbReference type="Gene3D" id="3.30.700.10">
    <property type="entry name" value="Glycoprotein, Type 4 Pilin"/>
    <property type="match status" value="1"/>
</dbReference>
<protein>
    <submittedName>
        <fullName evidence="3">General secretion pathway protein H</fullName>
    </submittedName>
</protein>
<dbReference type="InterPro" id="IPR045584">
    <property type="entry name" value="Pilin-like"/>
</dbReference>
<dbReference type="GO" id="GO:0043683">
    <property type="term" value="P:type IV pilus assembly"/>
    <property type="evidence" value="ECO:0007669"/>
    <property type="project" value="InterPro"/>
</dbReference>
<dbReference type="InterPro" id="IPR031982">
    <property type="entry name" value="PilE-like"/>
</dbReference>
<dbReference type="KEGG" id="nhl:Nhal_0906"/>
<proteinExistence type="predicted"/>
<dbReference type="Proteomes" id="UP000001844">
    <property type="component" value="Chromosome"/>
</dbReference>
<dbReference type="HOGENOM" id="CLU_091705_6_2_6"/>
<dbReference type="Pfam" id="PF16732">
    <property type="entry name" value="ComP_DUS"/>
    <property type="match status" value="1"/>
</dbReference>
<dbReference type="EMBL" id="CP001798">
    <property type="protein sequence ID" value="ADE14080.1"/>
    <property type="molecule type" value="Genomic_DNA"/>
</dbReference>
<evidence type="ECO:0000313" key="3">
    <source>
        <dbReference type="EMBL" id="ADE14080.1"/>
    </source>
</evidence>
<sequence>MKIDSQEKTIEPRRKQRGFTLIEVMIVVAIVAILASVAFPSYQESMRKSRRGDAQGALIAFAAAMERHFTENNTYEGAASGGGDTGTPAIFATEAPLDGADKFYDLTIVNPTNATTYTLRATPKNAQAGNGFLELTSTGVRRWDENNNGTIGTGEDDWKKG</sequence>
<dbReference type="PANTHER" id="PTHR30093:SF47">
    <property type="entry name" value="TYPE IV PILUS NON-CORE MINOR PILIN PILE"/>
    <property type="match status" value="1"/>
</dbReference>
<name>D5BY97_NITHN</name>
<gene>
    <name evidence="3" type="ordered locus">Nhal_0906</name>
</gene>
<dbReference type="RefSeq" id="WP_013031974.1">
    <property type="nucleotide sequence ID" value="NC_013960.1"/>
</dbReference>
<evidence type="ECO:0000256" key="1">
    <source>
        <dbReference type="ARBA" id="ARBA00022481"/>
    </source>
</evidence>
<accession>D5BY97</accession>
<organism evidence="3 4">
    <name type="scientific">Nitrosococcus halophilus (strain Nc4)</name>
    <dbReference type="NCBI Taxonomy" id="472759"/>
    <lineage>
        <taxon>Bacteria</taxon>
        <taxon>Pseudomonadati</taxon>
        <taxon>Pseudomonadota</taxon>
        <taxon>Gammaproteobacteria</taxon>
        <taxon>Chromatiales</taxon>
        <taxon>Chromatiaceae</taxon>
        <taxon>Nitrosococcus</taxon>
    </lineage>
</organism>
<keyword evidence="4" id="KW-1185">Reference proteome</keyword>
<dbReference type="GO" id="GO:0015628">
    <property type="term" value="P:protein secretion by the type II secretion system"/>
    <property type="evidence" value="ECO:0007669"/>
    <property type="project" value="InterPro"/>
</dbReference>
<keyword evidence="2" id="KW-1133">Transmembrane helix</keyword>
<dbReference type="PANTHER" id="PTHR30093">
    <property type="entry name" value="GENERAL SECRETION PATHWAY PROTEIN G"/>
    <property type="match status" value="1"/>
</dbReference>
<dbReference type="SUPFAM" id="SSF54523">
    <property type="entry name" value="Pili subunits"/>
    <property type="match status" value="1"/>
</dbReference>
<dbReference type="PROSITE" id="PS00409">
    <property type="entry name" value="PROKAR_NTER_METHYL"/>
    <property type="match status" value="1"/>
</dbReference>
<keyword evidence="1" id="KW-0488">Methylation</keyword>
<dbReference type="InterPro" id="IPR000983">
    <property type="entry name" value="Bac_GSPG_pilin"/>
</dbReference>
<evidence type="ECO:0000313" key="4">
    <source>
        <dbReference type="Proteomes" id="UP000001844"/>
    </source>
</evidence>
<dbReference type="eggNOG" id="COG4968">
    <property type="taxonomic scope" value="Bacteria"/>
</dbReference>
<dbReference type="Pfam" id="PF07963">
    <property type="entry name" value="N_methyl"/>
    <property type="match status" value="1"/>
</dbReference>
<dbReference type="InterPro" id="IPR012902">
    <property type="entry name" value="N_methyl_site"/>
</dbReference>
<keyword evidence="2" id="KW-0812">Transmembrane</keyword>